<dbReference type="InterPro" id="IPR038594">
    <property type="entry name" value="SepF-like_sf"/>
</dbReference>
<dbReference type="AlphaFoldDB" id="A0A6I2UEY0"/>
<comment type="function">
    <text evidence="4 5">Cell division protein that is part of the divisome complex and is recruited early to the Z-ring. Probably stimulates Z-ring formation, perhaps through the cross-linking of FtsZ protofilaments. Its function overlaps with FtsA.</text>
</comment>
<evidence type="ECO:0000256" key="1">
    <source>
        <dbReference type="ARBA" id="ARBA00022618"/>
    </source>
</evidence>
<evidence type="ECO:0000256" key="4">
    <source>
        <dbReference type="ARBA" id="ARBA00044936"/>
    </source>
</evidence>
<comment type="caution">
    <text evidence="6">The sequence shown here is derived from an EMBL/GenBank/DDBJ whole genome shotgun (WGS) entry which is preliminary data.</text>
</comment>
<reference evidence="6 7" key="1">
    <citation type="submission" date="2019-08" db="EMBL/GenBank/DDBJ databases">
        <title>In-depth cultivation of the pig gut microbiome towards novel bacterial diversity and tailored functional studies.</title>
        <authorList>
            <person name="Wylensek D."/>
            <person name="Hitch T.C.A."/>
            <person name="Clavel T."/>
        </authorList>
    </citation>
    <scope>NUCLEOTIDE SEQUENCE [LARGE SCALE GENOMIC DNA]</scope>
    <source>
        <strain evidence="6 7">WCA-693-APC-5D-A</strain>
    </source>
</reference>
<dbReference type="Pfam" id="PF04472">
    <property type="entry name" value="SepF"/>
    <property type="match status" value="1"/>
</dbReference>
<keyword evidence="5" id="KW-0963">Cytoplasm</keyword>
<gene>
    <name evidence="5" type="primary">sepF</name>
    <name evidence="6" type="ORF">FYJ84_01395</name>
</gene>
<accession>A0A6I2UEY0</accession>
<keyword evidence="1 5" id="KW-0132">Cell division</keyword>
<comment type="subcellular location">
    <subcellularLocation>
        <location evidence="5">Cytoplasm</location>
    </subcellularLocation>
    <text evidence="5">Localizes to the division site, in a FtsZ-dependent manner.</text>
</comment>
<dbReference type="HAMAP" id="MF_01197">
    <property type="entry name" value="SepF"/>
    <property type="match status" value="1"/>
</dbReference>
<keyword evidence="7" id="KW-1185">Reference proteome</keyword>
<dbReference type="GO" id="GO:0000917">
    <property type="term" value="P:division septum assembly"/>
    <property type="evidence" value="ECO:0007669"/>
    <property type="project" value="UniProtKB-KW"/>
</dbReference>
<keyword evidence="3 5" id="KW-0131">Cell cycle</keyword>
<dbReference type="EMBL" id="VUNR01000002">
    <property type="protein sequence ID" value="MSU07652.1"/>
    <property type="molecule type" value="Genomic_DNA"/>
</dbReference>
<comment type="subunit">
    <text evidence="5">Homodimer. Interacts with FtsZ.</text>
</comment>
<dbReference type="GO" id="GO:0005737">
    <property type="term" value="C:cytoplasm"/>
    <property type="evidence" value="ECO:0007669"/>
    <property type="project" value="UniProtKB-SubCell"/>
</dbReference>
<comment type="similarity">
    <text evidence="5">Belongs to the SepF family.</text>
</comment>
<evidence type="ECO:0000256" key="2">
    <source>
        <dbReference type="ARBA" id="ARBA00023210"/>
    </source>
</evidence>
<keyword evidence="2 5" id="KW-0717">Septation</keyword>
<dbReference type="InterPro" id="IPR007561">
    <property type="entry name" value="Cell_div_SepF/SepF-rel"/>
</dbReference>
<sequence>MEIIKKLSNFFAPVEEEIYLESGAEEESAAVTAGPEVVYTAAANEEKKVVGGEPLGVVAPKPAYGVGGSRKSDIRLVSNNKSLDMKIQIYTPQNFDSVSEIADALKSKRSAIVNYERVEMPEQRRICDFLNGVCYVQDGEVRRITATMVLYVPDGVEISEVKSVAPAPAQL</sequence>
<proteinExistence type="inferred from homology"/>
<evidence type="ECO:0000313" key="7">
    <source>
        <dbReference type="Proteomes" id="UP000433181"/>
    </source>
</evidence>
<dbReference type="PANTHER" id="PTHR35798">
    <property type="entry name" value="CELL DIVISION PROTEIN SEPF"/>
    <property type="match status" value="1"/>
</dbReference>
<dbReference type="Gene3D" id="3.30.110.150">
    <property type="entry name" value="SepF-like protein"/>
    <property type="match status" value="1"/>
</dbReference>
<evidence type="ECO:0000256" key="5">
    <source>
        <dbReference type="HAMAP-Rule" id="MF_01197"/>
    </source>
</evidence>
<organism evidence="6 7">
    <name type="scientific">Anaerovibrio slackiae</name>
    <dbReference type="NCBI Taxonomy" id="2652309"/>
    <lineage>
        <taxon>Bacteria</taxon>
        <taxon>Bacillati</taxon>
        <taxon>Bacillota</taxon>
        <taxon>Negativicutes</taxon>
        <taxon>Selenomonadales</taxon>
        <taxon>Selenomonadaceae</taxon>
        <taxon>Anaerovibrio</taxon>
    </lineage>
</organism>
<evidence type="ECO:0000256" key="3">
    <source>
        <dbReference type="ARBA" id="ARBA00023306"/>
    </source>
</evidence>
<evidence type="ECO:0000313" key="6">
    <source>
        <dbReference type="EMBL" id="MSU07652.1"/>
    </source>
</evidence>
<dbReference type="GO" id="GO:0043093">
    <property type="term" value="P:FtsZ-dependent cytokinesis"/>
    <property type="evidence" value="ECO:0007669"/>
    <property type="project" value="UniProtKB-UniRule"/>
</dbReference>
<dbReference type="PANTHER" id="PTHR35798:SF1">
    <property type="entry name" value="CELL DIVISION PROTEIN SEPF"/>
    <property type="match status" value="1"/>
</dbReference>
<name>A0A6I2UEY0_9FIRM</name>
<protein>
    <recommendedName>
        <fullName evidence="5">Cell division protein SepF</fullName>
    </recommendedName>
</protein>
<dbReference type="Proteomes" id="UP000433181">
    <property type="component" value="Unassembled WGS sequence"/>
</dbReference>
<dbReference type="InterPro" id="IPR023052">
    <property type="entry name" value="Cell_div_SepF"/>
</dbReference>